<evidence type="ECO:0000256" key="1">
    <source>
        <dbReference type="ARBA" id="ARBA00004141"/>
    </source>
</evidence>
<evidence type="ECO:0000256" key="3">
    <source>
        <dbReference type="ARBA" id="ARBA00022448"/>
    </source>
</evidence>
<comment type="similarity">
    <text evidence="2">Belongs to the SLC41A transporter family.</text>
</comment>
<dbReference type="SUPFAM" id="SSF161093">
    <property type="entry name" value="MgtE membrane domain-like"/>
    <property type="match status" value="2"/>
</dbReference>
<keyword evidence="6 10" id="KW-1133">Transmembrane helix</keyword>
<evidence type="ECO:0000313" key="13">
    <source>
        <dbReference type="Proteomes" id="UP000054007"/>
    </source>
</evidence>
<feature type="transmembrane region" description="Helical" evidence="10">
    <location>
        <begin position="286"/>
        <end position="304"/>
    </location>
</feature>
<organism evidence="12 13">
    <name type="scientific">Cylindrobasidium torrendii FP15055 ss-10</name>
    <dbReference type="NCBI Taxonomy" id="1314674"/>
    <lineage>
        <taxon>Eukaryota</taxon>
        <taxon>Fungi</taxon>
        <taxon>Dikarya</taxon>
        <taxon>Basidiomycota</taxon>
        <taxon>Agaricomycotina</taxon>
        <taxon>Agaricomycetes</taxon>
        <taxon>Agaricomycetidae</taxon>
        <taxon>Agaricales</taxon>
        <taxon>Marasmiineae</taxon>
        <taxon>Physalacriaceae</taxon>
        <taxon>Cylindrobasidium</taxon>
    </lineage>
</organism>
<evidence type="ECO:0000256" key="2">
    <source>
        <dbReference type="ARBA" id="ARBA00009749"/>
    </source>
</evidence>
<feature type="region of interest" description="Disordered" evidence="9">
    <location>
        <begin position="1"/>
        <end position="33"/>
    </location>
</feature>
<accession>A0A0D7BNV3</accession>
<dbReference type="InterPro" id="IPR045349">
    <property type="entry name" value="SLC41A1-3"/>
</dbReference>
<sequence>MTAGREDDDVELAPLSKNAETYDNDDDNGVDSDADAQALLGAHGSSDGQRAKSWYGEPDTAGLWPQVKGIVTESAPTLLFSTIGLMLSGELLDHVTHWRAMVQVDQLIMIIPVVLNLKGNLEMNLSARLGTAANMGHLDDPSTRRQIILGNLSLLQVQATVVSFIAACVSLVLGLIVPRNSEAPPTEARSLWSRRPRPILPPVRERKSGIAEFVMVASSAMSAACLSSIILGSFMCGLIVLCRRLGRDPDNIAPPIAACLGDLVTLVLLGAVSMVLIPFLHTPMPAIVMLILVLSAVACGFSLRRNTHVRDLIWQGWSPLFGAMVISSATGIILDLFVSRYEDFALLAVIISGLPGGVGSIFISRLSTALHAATTSMRGDTHKGPSNKVVMTTLLLITVPVEVIFLAMLYGFGWIDLPIIFTVFSVGFFCVAVFTSLITGKWLVNLLWWRDLDPDMYALPLHSAGMDLIGQLLLVLCFEIVSLMGVTVAVRAKHKR</sequence>
<evidence type="ECO:0000256" key="5">
    <source>
        <dbReference type="ARBA" id="ARBA00022842"/>
    </source>
</evidence>
<gene>
    <name evidence="12" type="ORF">CYLTODRAFT_390631</name>
</gene>
<keyword evidence="5" id="KW-0460">Magnesium</keyword>
<dbReference type="AlphaFoldDB" id="A0A0D7BNV3"/>
<evidence type="ECO:0000256" key="7">
    <source>
        <dbReference type="ARBA" id="ARBA00023065"/>
    </source>
</evidence>
<feature type="domain" description="SLC41A/MgtE integral membrane" evidence="11">
    <location>
        <begin position="350"/>
        <end position="477"/>
    </location>
</feature>
<dbReference type="GO" id="GO:0005886">
    <property type="term" value="C:plasma membrane"/>
    <property type="evidence" value="ECO:0007669"/>
    <property type="project" value="TreeGrafter"/>
</dbReference>
<keyword evidence="4 10" id="KW-0812">Transmembrane</keyword>
<dbReference type="PANTHER" id="PTHR16228">
    <property type="entry name" value="DIVALENT CATION TRANSPORTER SOLUTE CARRIER FAMILY 41"/>
    <property type="match status" value="1"/>
</dbReference>
<feature type="transmembrane region" description="Helical" evidence="10">
    <location>
        <begin position="389"/>
        <end position="413"/>
    </location>
</feature>
<feature type="transmembrane region" description="Helical" evidence="10">
    <location>
        <begin position="468"/>
        <end position="490"/>
    </location>
</feature>
<feature type="transmembrane region" description="Helical" evidence="10">
    <location>
        <begin position="316"/>
        <end position="338"/>
    </location>
</feature>
<name>A0A0D7BNV3_9AGAR</name>
<keyword evidence="3" id="KW-0813">Transport</keyword>
<dbReference type="InterPro" id="IPR006667">
    <property type="entry name" value="SLC41_membr_dom"/>
</dbReference>
<feature type="compositionally biased region" description="Acidic residues" evidence="9">
    <location>
        <begin position="22"/>
        <end position="33"/>
    </location>
</feature>
<evidence type="ECO:0000259" key="11">
    <source>
        <dbReference type="Pfam" id="PF01769"/>
    </source>
</evidence>
<evidence type="ECO:0000313" key="12">
    <source>
        <dbReference type="EMBL" id="KIY71251.1"/>
    </source>
</evidence>
<dbReference type="EMBL" id="KN880456">
    <property type="protein sequence ID" value="KIY71251.1"/>
    <property type="molecule type" value="Genomic_DNA"/>
</dbReference>
<feature type="domain" description="SLC41A/MgtE integral membrane" evidence="11">
    <location>
        <begin position="111"/>
        <end position="269"/>
    </location>
</feature>
<feature type="transmembrane region" description="Helical" evidence="10">
    <location>
        <begin position="419"/>
        <end position="448"/>
    </location>
</feature>
<keyword evidence="7" id="KW-0406">Ion transport</keyword>
<dbReference type="Pfam" id="PF01769">
    <property type="entry name" value="MgtE"/>
    <property type="match status" value="2"/>
</dbReference>
<protein>
    <submittedName>
        <fullName evidence="12">Solute carrier family 41 member 1</fullName>
    </submittedName>
</protein>
<evidence type="ECO:0000256" key="4">
    <source>
        <dbReference type="ARBA" id="ARBA00022692"/>
    </source>
</evidence>
<dbReference type="Proteomes" id="UP000054007">
    <property type="component" value="Unassembled WGS sequence"/>
</dbReference>
<comment type="subcellular location">
    <subcellularLocation>
        <location evidence="1">Membrane</location>
        <topology evidence="1">Multi-pass membrane protein</topology>
    </subcellularLocation>
</comment>
<dbReference type="GO" id="GO:0008324">
    <property type="term" value="F:monoatomic cation transmembrane transporter activity"/>
    <property type="evidence" value="ECO:0007669"/>
    <property type="project" value="InterPro"/>
</dbReference>
<feature type="transmembrane region" description="Helical" evidence="10">
    <location>
        <begin position="213"/>
        <end position="241"/>
    </location>
</feature>
<evidence type="ECO:0000256" key="8">
    <source>
        <dbReference type="ARBA" id="ARBA00023136"/>
    </source>
</evidence>
<feature type="compositionally biased region" description="Acidic residues" evidence="9">
    <location>
        <begin position="1"/>
        <end position="11"/>
    </location>
</feature>
<dbReference type="InterPro" id="IPR036739">
    <property type="entry name" value="SLC41_membr_dom_sf"/>
</dbReference>
<keyword evidence="13" id="KW-1185">Reference proteome</keyword>
<keyword evidence="8 10" id="KW-0472">Membrane</keyword>
<dbReference type="Gene3D" id="1.10.357.20">
    <property type="entry name" value="SLC41 divalent cation transporters, integral membrane domain"/>
    <property type="match status" value="2"/>
</dbReference>
<dbReference type="PANTHER" id="PTHR16228:SF7">
    <property type="entry name" value="SLC41A_MGTE INTEGRAL MEMBRANE DOMAIN-CONTAINING PROTEIN"/>
    <property type="match status" value="1"/>
</dbReference>
<evidence type="ECO:0000256" key="10">
    <source>
        <dbReference type="SAM" id="Phobius"/>
    </source>
</evidence>
<evidence type="ECO:0000256" key="6">
    <source>
        <dbReference type="ARBA" id="ARBA00022989"/>
    </source>
</evidence>
<reference evidence="12 13" key="1">
    <citation type="journal article" date="2015" name="Fungal Genet. Biol.">
        <title>Evolution of novel wood decay mechanisms in Agaricales revealed by the genome sequences of Fistulina hepatica and Cylindrobasidium torrendii.</title>
        <authorList>
            <person name="Floudas D."/>
            <person name="Held B.W."/>
            <person name="Riley R."/>
            <person name="Nagy L.G."/>
            <person name="Koehler G."/>
            <person name="Ransdell A.S."/>
            <person name="Younus H."/>
            <person name="Chow J."/>
            <person name="Chiniquy J."/>
            <person name="Lipzen A."/>
            <person name="Tritt A."/>
            <person name="Sun H."/>
            <person name="Haridas S."/>
            <person name="LaButti K."/>
            <person name="Ohm R.A."/>
            <person name="Kues U."/>
            <person name="Blanchette R.A."/>
            <person name="Grigoriev I.V."/>
            <person name="Minto R.E."/>
            <person name="Hibbett D.S."/>
        </authorList>
    </citation>
    <scope>NUCLEOTIDE SEQUENCE [LARGE SCALE GENOMIC DNA]</scope>
    <source>
        <strain evidence="12 13">FP15055 ss-10</strain>
    </source>
</reference>
<feature type="transmembrane region" description="Helical" evidence="10">
    <location>
        <begin position="154"/>
        <end position="177"/>
    </location>
</feature>
<evidence type="ECO:0000256" key="9">
    <source>
        <dbReference type="SAM" id="MobiDB-lite"/>
    </source>
</evidence>
<feature type="transmembrane region" description="Helical" evidence="10">
    <location>
        <begin position="253"/>
        <end position="280"/>
    </location>
</feature>
<proteinExistence type="inferred from homology"/>
<dbReference type="OrthoDB" id="666972at2759"/>